<dbReference type="EMBL" id="MN200107">
    <property type="protein sequence ID" value="QIJ58387.1"/>
    <property type="molecule type" value="mRNA"/>
</dbReference>
<dbReference type="Gene3D" id="1.10.100.10">
    <property type="entry name" value="Insulin-like"/>
    <property type="match status" value="1"/>
</dbReference>
<evidence type="ECO:0000256" key="5">
    <source>
        <dbReference type="ARBA" id="ARBA00023157"/>
    </source>
</evidence>
<reference evidence="9" key="1">
    <citation type="submission" date="2019-07" db="EMBL/GenBank/DDBJ databases">
        <title>Evolution of insulin receptor genes.</title>
        <authorList>
            <person name="Dolezel D."/>
            <person name="Kotwica-Rolinska J."/>
            <person name="Smykal V."/>
        </authorList>
    </citation>
    <scope>NUCLEOTIDE SEQUENCE</scope>
</reference>
<evidence type="ECO:0000259" key="8">
    <source>
        <dbReference type="SMART" id="SM00078"/>
    </source>
</evidence>
<dbReference type="GO" id="GO:0005179">
    <property type="term" value="F:hormone activity"/>
    <property type="evidence" value="ECO:0007669"/>
    <property type="project" value="InterPro"/>
</dbReference>
<accession>A0A6G7NUG1</accession>
<dbReference type="PROSITE" id="PS00262">
    <property type="entry name" value="INSULIN"/>
    <property type="match status" value="1"/>
</dbReference>
<comment type="subunit">
    <text evidence="2">Heterodimer of a B chain and an A chain linked by two disulfide bonds.</text>
</comment>
<dbReference type="InterPro" id="IPR022353">
    <property type="entry name" value="Insulin_CS"/>
</dbReference>
<comment type="similarity">
    <text evidence="1 6">Belongs to the insulin family.</text>
</comment>
<dbReference type="AlphaFoldDB" id="A0A6G7NUG1"/>
<gene>
    <name evidence="9" type="primary">Pilp2</name>
</gene>
<name>A0A6G7NUG1_PYRAP</name>
<evidence type="ECO:0000256" key="2">
    <source>
        <dbReference type="ARBA" id="ARBA00011207"/>
    </source>
</evidence>
<evidence type="ECO:0000256" key="3">
    <source>
        <dbReference type="ARBA" id="ARBA00022685"/>
    </source>
</evidence>
<proteinExistence type="evidence at transcript level"/>
<sequence>MFRKVFVLSCILVIFVQWDMISGDRVLRSKITACGEYLSKTLYLICDGKFNSPFKKSYDTWNSYGNELQQRVDSESSNFKLPFHSKDKALSILEYRIVKRGVMDECCRKSCSINEMKSYCSPMK</sequence>
<feature type="chain" id="PRO_5026187996" evidence="7">
    <location>
        <begin position="24"/>
        <end position="124"/>
    </location>
</feature>
<feature type="signal peptide" evidence="7">
    <location>
        <begin position="1"/>
        <end position="23"/>
    </location>
</feature>
<dbReference type="InterPro" id="IPR022352">
    <property type="entry name" value="Ins/IGF/rlx"/>
</dbReference>
<dbReference type="PRINTS" id="PR00276">
    <property type="entry name" value="INSULINFAMLY"/>
</dbReference>
<dbReference type="PANTHER" id="PTHR13647">
    <property type="entry name" value="INSULIN-LIKE PEPTIDE 2-RELATED"/>
    <property type="match status" value="1"/>
</dbReference>
<evidence type="ECO:0000256" key="7">
    <source>
        <dbReference type="SAM" id="SignalP"/>
    </source>
</evidence>
<dbReference type="SMART" id="SM00078">
    <property type="entry name" value="IlGF"/>
    <property type="match status" value="1"/>
</dbReference>
<keyword evidence="3" id="KW-0165">Cleavage on pair of basic residues</keyword>
<feature type="domain" description="Insulin-like" evidence="8">
    <location>
        <begin position="31"/>
        <end position="120"/>
    </location>
</feature>
<comment type="subcellular location">
    <subcellularLocation>
        <location evidence="6">Secreted</location>
    </subcellularLocation>
</comment>
<dbReference type="PANTHER" id="PTHR13647:SF4">
    <property type="entry name" value="INSULIN-LIKE PEPTIDE 1-RELATED"/>
    <property type="match status" value="1"/>
</dbReference>
<keyword evidence="6" id="KW-0964">Secreted</keyword>
<evidence type="ECO:0000256" key="1">
    <source>
        <dbReference type="ARBA" id="ARBA00009034"/>
    </source>
</evidence>
<organism evidence="9">
    <name type="scientific">Pyrrhocoris apterus</name>
    <name type="common">Sap sucking bug</name>
    <name type="synonym">Cimex apterus</name>
    <dbReference type="NCBI Taxonomy" id="37000"/>
    <lineage>
        <taxon>Eukaryota</taxon>
        <taxon>Metazoa</taxon>
        <taxon>Ecdysozoa</taxon>
        <taxon>Arthropoda</taxon>
        <taxon>Hexapoda</taxon>
        <taxon>Insecta</taxon>
        <taxon>Pterygota</taxon>
        <taxon>Neoptera</taxon>
        <taxon>Paraneoptera</taxon>
        <taxon>Hemiptera</taxon>
        <taxon>Heteroptera</taxon>
        <taxon>Panheteroptera</taxon>
        <taxon>Pentatomomorpha</taxon>
        <taxon>Pyrrhocoroidea</taxon>
        <taxon>Pyrrhocoridae</taxon>
        <taxon>Pyrrhocoris</taxon>
    </lineage>
</organism>
<evidence type="ECO:0000256" key="4">
    <source>
        <dbReference type="ARBA" id="ARBA00022729"/>
    </source>
</evidence>
<dbReference type="InterPro" id="IPR036438">
    <property type="entry name" value="Insulin-like_sf"/>
</dbReference>
<dbReference type="InterPro" id="IPR016179">
    <property type="entry name" value="Insulin-like"/>
</dbReference>
<evidence type="ECO:0000256" key="6">
    <source>
        <dbReference type="RuleBase" id="RU000406"/>
    </source>
</evidence>
<keyword evidence="4 7" id="KW-0732">Signal</keyword>
<keyword evidence="5" id="KW-1015">Disulfide bond</keyword>
<dbReference type="GO" id="GO:0005576">
    <property type="term" value="C:extracellular region"/>
    <property type="evidence" value="ECO:0007669"/>
    <property type="project" value="UniProtKB-SubCell"/>
</dbReference>
<evidence type="ECO:0000313" key="9">
    <source>
        <dbReference type="EMBL" id="QIJ58387.1"/>
    </source>
</evidence>
<protein>
    <submittedName>
        <fullName evidence="9">Insulin-like peptide 2</fullName>
    </submittedName>
</protein>
<dbReference type="SUPFAM" id="SSF56994">
    <property type="entry name" value="Insulin-like"/>
    <property type="match status" value="1"/>
</dbReference>
<dbReference type="Pfam" id="PF00049">
    <property type="entry name" value="Insulin"/>
    <property type="match status" value="1"/>
</dbReference>